<accession>A0A1T5D2D0</accession>
<dbReference type="Proteomes" id="UP000190044">
    <property type="component" value="Unassembled WGS sequence"/>
</dbReference>
<reference evidence="2" key="1">
    <citation type="submission" date="2017-02" db="EMBL/GenBank/DDBJ databases">
        <authorList>
            <person name="Varghese N."/>
            <person name="Submissions S."/>
        </authorList>
    </citation>
    <scope>NUCLEOTIDE SEQUENCE [LARGE SCALE GENOMIC DNA]</scope>
    <source>
        <strain evidence="2">R11H</strain>
    </source>
</reference>
<name>A0A1T5D2D0_9SPHN</name>
<evidence type="ECO:0000313" key="2">
    <source>
        <dbReference type="Proteomes" id="UP000190044"/>
    </source>
</evidence>
<dbReference type="InterPro" id="IPR036390">
    <property type="entry name" value="WH_DNA-bd_sf"/>
</dbReference>
<sequence>MIRPAGLGTRLRLLTAALDDAVERVYREAGLDFRPRYFPYFQLLMNRASATVGECAADLGFTQPAATQTLQLMARSGWIEVVPGEDRREHRYALSAAARGRVPELQSIWDAIARAAEALDAALPAPLAATIDAALASLDRESFHALIMRELIP</sequence>
<keyword evidence="2" id="KW-1185">Reference proteome</keyword>
<dbReference type="AlphaFoldDB" id="A0A1T5D2D0"/>
<proteinExistence type="predicted"/>
<organism evidence="1 2">
    <name type="scientific">Sphingopyxis flava</name>
    <dbReference type="NCBI Taxonomy" id="1507287"/>
    <lineage>
        <taxon>Bacteria</taxon>
        <taxon>Pseudomonadati</taxon>
        <taxon>Pseudomonadota</taxon>
        <taxon>Alphaproteobacteria</taxon>
        <taxon>Sphingomonadales</taxon>
        <taxon>Sphingomonadaceae</taxon>
        <taxon>Sphingopyxis</taxon>
    </lineage>
</organism>
<gene>
    <name evidence="1" type="ORF">SAMN06295937_101297</name>
</gene>
<dbReference type="Gene3D" id="1.10.10.10">
    <property type="entry name" value="Winged helix-like DNA-binding domain superfamily/Winged helix DNA-binding domain"/>
    <property type="match status" value="1"/>
</dbReference>
<dbReference type="RefSeq" id="WP_079638848.1">
    <property type="nucleotide sequence ID" value="NZ_FUYP01000012.1"/>
</dbReference>
<dbReference type="OrthoDB" id="9806864at2"/>
<dbReference type="SUPFAM" id="SSF46785">
    <property type="entry name" value="Winged helix' DNA-binding domain"/>
    <property type="match status" value="1"/>
</dbReference>
<dbReference type="EMBL" id="FUYP01000012">
    <property type="protein sequence ID" value="SKB65797.1"/>
    <property type="molecule type" value="Genomic_DNA"/>
</dbReference>
<dbReference type="InterPro" id="IPR036388">
    <property type="entry name" value="WH-like_DNA-bd_sf"/>
</dbReference>
<protein>
    <submittedName>
        <fullName evidence="1">MarR family protein</fullName>
    </submittedName>
</protein>
<evidence type="ECO:0000313" key="1">
    <source>
        <dbReference type="EMBL" id="SKB65797.1"/>
    </source>
</evidence>